<comment type="similarity">
    <text evidence="8">Belongs to the CFAP43 family.</text>
</comment>
<dbReference type="EMBL" id="NHOQ01001229">
    <property type="protein sequence ID" value="PWA25907.1"/>
    <property type="molecule type" value="Genomic_DNA"/>
</dbReference>
<dbReference type="PANTHER" id="PTHR14885">
    <property type="entry name" value="CILIA- AND FLAGELLA-ASSOCIATED PROTEIN 43-RELATED"/>
    <property type="match status" value="1"/>
</dbReference>
<feature type="coiled-coil region" evidence="10">
    <location>
        <begin position="1118"/>
        <end position="1159"/>
    </location>
</feature>
<sequence length="1632" mass="186610">MSEVGTLEISWIQGFTRDNVEFVDNHTVCYACGSHICFLNLETRTRSVFQSPGSGVGALTTNGRSGMFAFSERELNPSIFVYSFPELELKNELKGNTPLDYTSLTLSDGEPYLVSCSSLPDYSITLWNWEKAELICEQPQGGQDVIYLEFNPINCFQLCALGTTTLTVWNIEKCGSFHLLIPSEIELPEIPDSSSERSTPTSTKDPNCISQILAAFTEPTAATVTPSTVCWTATSQLCVGCAEGYLLLVDLLTLSVSVLVDPKADDALPELKDFYFQSVALFCNGLVAVGKESVMYCLQTKGTEISITQTWQLERPVTSAVVSPNNDTLLLSANTGQIYFLDAERSNHIKKILNVLSGNFLKAAFHSGKNICVSLRDSGILQLWSSNGTCLASLPLETDVTNITCCPIAHYAAVGTASGKILFFDFHVEKHLRLVNEIYLYHTAVDDLVQLLVLGHENKTKISFYSFDQEGRYLLCSGLNSHPYVLDGRPSAKFSVLGYIEVPGRILSLSTHCASRGEDVKVLALFGSQDDKKDEGSWLMMFYLPFKGTGDRNGCLNIPRVFRFKVQAPLMSCVLGAGEAFGYCHRKKSLQRFQFPEDTFGLSSKKKINLNPKNEVNYQLPGRATLFLSPDCMLLASVGRQGILQLRPTSSMELCCELRCHSRRLGGMRSVSFSTNSHTVVTTGVDDGSLLCTNIIVEDAYIPPFQTRHIRSQSLMTSFMSENPALINFPTWDQETPDNGEKTEETEFSRAASIDVLEEDELYIPPASTSTWLEKRHEEIAKEDEIKYAETKKGLRETMTELREIVQEMLLENETLPVKLFNLDVEEQKRLDAMVEEEAQRVLKAQVKAEIEQDILEKQYQRDVLKRECWDSMLIKPRSINAFHSKLAVQNYPLKVRTEKELEDIRRVQNMRTIEKAAGILIGLTNSSSEPEEGQVAEGADTVGLSALLAQANSYLYNQFSMQTVEQRINQIILLQDLIYGIKMAFNSDFEALFKRKLKEIKLVVDMNKNIRDIMLELNINQTLWEPTLTDMEWPERLFIVEDSEIKAEKYLTPEQKAEEERLRLEREARLAAHKDDSRERALNDMMDGVLEVKKVDILKVEIFPPEFSLTKPPIQWNEDEKKAFKEYEKNLKDLIEEKEKYKRGLEFEMKKLQEISKESTEKFDESLTKLFEKKLKFTAAIYQEELKISYLAESVHAVEAMSHQEYELKLQLEQLLAQKVNTEKDLGGYKDTVEQFQFDYENTVAEDKNLDKEFRKEFADLPKFLTDQLYKQFKRRPRIQKLKSPSTDSSNVFKPLRLSTPTPDGLSQILAAMEEMDAPENMPKGLTLPAWERFCVVRKTKIEFEQKIKVKVMELAEMQAFLERRINEDNAAQEEIKQHFEDLRSLRNRRNQYLMNPTIQVVLPQGQVETSTIDLAAETTETDFILLNRKVVDDVKEKIRKVAEQKISYMEAHGAVRKEIIQLEWEHRVLDKKIEDLHEKKREIKMLRLSKEDMECIGMKDPTAHELEKISKLEKSIAFMKQTHKRAIHRRMKKVKQINKKISMIADSSVAIQKELPEIQASVAELRHIYEASATEANETVAREERYQEIVERRNLRDLARAKSDELDLLRKEVERLERRNFPSLDQLKYN</sequence>
<dbReference type="PANTHER" id="PTHR14885:SF1">
    <property type="entry name" value="CILIA- AND FLAGELLA-ASSOCIATED PROTEIN 43"/>
    <property type="match status" value="1"/>
</dbReference>
<comment type="caution">
    <text evidence="11">The sequence shown here is derived from an EMBL/GenBank/DDBJ whole genome shotgun (WGS) entry which is preliminary data.</text>
</comment>
<proteinExistence type="inferred from homology"/>
<dbReference type="InterPro" id="IPR036322">
    <property type="entry name" value="WD40_repeat_dom_sf"/>
</dbReference>
<organism evidence="11 12">
    <name type="scientific">Gambusia affinis</name>
    <name type="common">Western mosquitofish</name>
    <name type="synonym">Heterandria affinis</name>
    <dbReference type="NCBI Taxonomy" id="33528"/>
    <lineage>
        <taxon>Eukaryota</taxon>
        <taxon>Metazoa</taxon>
        <taxon>Chordata</taxon>
        <taxon>Craniata</taxon>
        <taxon>Vertebrata</taxon>
        <taxon>Euteleostomi</taxon>
        <taxon>Actinopterygii</taxon>
        <taxon>Neopterygii</taxon>
        <taxon>Teleostei</taxon>
        <taxon>Neoteleostei</taxon>
        <taxon>Acanthomorphata</taxon>
        <taxon>Ovalentaria</taxon>
        <taxon>Atherinomorphae</taxon>
        <taxon>Cyprinodontiformes</taxon>
        <taxon>Poeciliidae</taxon>
        <taxon>Poeciliinae</taxon>
        <taxon>Gambusia</taxon>
    </lineage>
</organism>
<keyword evidence="4" id="KW-0677">Repeat</keyword>
<evidence type="ECO:0000256" key="4">
    <source>
        <dbReference type="ARBA" id="ARBA00022737"/>
    </source>
</evidence>
<dbReference type="GO" id="GO:0005930">
    <property type="term" value="C:axoneme"/>
    <property type="evidence" value="ECO:0007669"/>
    <property type="project" value="UniProtKB-SubCell"/>
</dbReference>
<feature type="coiled-coil region" evidence="10">
    <location>
        <begin position="1594"/>
        <end position="1621"/>
    </location>
</feature>
<dbReference type="InterPro" id="IPR001680">
    <property type="entry name" value="WD40_rpt"/>
</dbReference>
<gene>
    <name evidence="11" type="ORF">CCH79_00001739</name>
</gene>
<name>A0A315VRL5_GAMAF</name>
<dbReference type="SMART" id="SM00320">
    <property type="entry name" value="WD40"/>
    <property type="match status" value="5"/>
</dbReference>
<dbReference type="Gene3D" id="2.130.10.10">
    <property type="entry name" value="YVTN repeat-like/Quinoprotein amine dehydrogenase"/>
    <property type="match status" value="2"/>
</dbReference>
<evidence type="ECO:0000256" key="6">
    <source>
        <dbReference type="ARBA" id="ARBA00023212"/>
    </source>
</evidence>
<dbReference type="Proteomes" id="UP000250572">
    <property type="component" value="Unassembled WGS sequence"/>
</dbReference>
<dbReference type="InterPro" id="IPR015943">
    <property type="entry name" value="WD40/YVTN_repeat-like_dom_sf"/>
</dbReference>
<keyword evidence="12" id="KW-1185">Reference proteome</keyword>
<keyword evidence="5 10" id="KW-0175">Coiled coil</keyword>
<evidence type="ECO:0000256" key="9">
    <source>
        <dbReference type="ARBA" id="ARBA00023662"/>
    </source>
</evidence>
<keyword evidence="3" id="KW-0853">WD repeat</keyword>
<evidence type="ECO:0000313" key="11">
    <source>
        <dbReference type="EMBL" id="PWA25907.1"/>
    </source>
</evidence>
<evidence type="ECO:0000256" key="8">
    <source>
        <dbReference type="ARBA" id="ARBA00023605"/>
    </source>
</evidence>
<dbReference type="Pfam" id="PF25828">
    <property type="entry name" value="CC_Cfap43"/>
    <property type="match status" value="1"/>
</dbReference>
<evidence type="ECO:0000256" key="5">
    <source>
        <dbReference type="ARBA" id="ARBA00023054"/>
    </source>
</evidence>
<evidence type="ECO:0000313" key="12">
    <source>
        <dbReference type="Proteomes" id="UP000250572"/>
    </source>
</evidence>
<keyword evidence="7" id="KW-0966">Cell projection</keyword>
<evidence type="ECO:0000256" key="2">
    <source>
        <dbReference type="ARBA" id="ARBA00022490"/>
    </source>
</evidence>
<reference evidence="11 12" key="1">
    <citation type="journal article" date="2018" name="G3 (Bethesda)">
        <title>A High-Quality Reference Genome for the Invasive Mosquitofish Gambusia affinis Using a Chicago Library.</title>
        <authorList>
            <person name="Hoffberg S.L."/>
            <person name="Troendle N.J."/>
            <person name="Glenn T.C."/>
            <person name="Mahmud O."/>
            <person name="Louha S."/>
            <person name="Chalopin D."/>
            <person name="Bennetzen J.L."/>
            <person name="Mauricio R."/>
        </authorList>
    </citation>
    <scope>NUCLEOTIDE SEQUENCE [LARGE SCALE GENOMIC DNA]</scope>
    <source>
        <strain evidence="11">NE01/NJP1002.9</strain>
        <tissue evidence="11">Muscle</tissue>
    </source>
</reference>
<dbReference type="STRING" id="33528.ENSGAFP00000015901"/>
<evidence type="ECO:0000256" key="7">
    <source>
        <dbReference type="ARBA" id="ARBA00023273"/>
    </source>
</evidence>
<comment type="subcellular location">
    <subcellularLocation>
        <location evidence="1">Cytoplasm</location>
        <location evidence="1">Cytoskeleton</location>
        <location evidence="1">Cilium axoneme</location>
    </subcellularLocation>
</comment>
<protein>
    <recommendedName>
        <fullName evidence="9">Cilia- and flagella-associated protein 43</fullName>
    </recommendedName>
</protein>
<dbReference type="GO" id="GO:0007288">
    <property type="term" value="P:sperm axoneme assembly"/>
    <property type="evidence" value="ECO:0007669"/>
    <property type="project" value="TreeGrafter"/>
</dbReference>
<keyword evidence="2" id="KW-0963">Cytoplasm</keyword>
<dbReference type="SUPFAM" id="SSF50978">
    <property type="entry name" value="WD40 repeat-like"/>
    <property type="match status" value="2"/>
</dbReference>
<evidence type="ECO:0000256" key="10">
    <source>
        <dbReference type="SAM" id="Coils"/>
    </source>
</evidence>
<keyword evidence="6" id="KW-0206">Cytoskeleton</keyword>
<evidence type="ECO:0000256" key="3">
    <source>
        <dbReference type="ARBA" id="ARBA00022574"/>
    </source>
</evidence>
<evidence type="ECO:0000256" key="1">
    <source>
        <dbReference type="ARBA" id="ARBA00004430"/>
    </source>
</evidence>
<accession>A0A315VRL5</accession>